<dbReference type="FunCoup" id="G8Y940">
    <property type="interactions" value="1676"/>
</dbReference>
<keyword evidence="9" id="KW-0539">Nucleus</keyword>
<feature type="compositionally biased region" description="Polar residues" evidence="17">
    <location>
        <begin position="253"/>
        <end position="262"/>
    </location>
</feature>
<dbReference type="Gene3D" id="3.30.70.660">
    <property type="entry name" value="Pseudouridine synthase I, catalytic domain, C-terminal subdomain"/>
    <property type="match status" value="1"/>
</dbReference>
<evidence type="ECO:0000256" key="4">
    <source>
        <dbReference type="ARBA" id="ARBA00004123"/>
    </source>
</evidence>
<dbReference type="InterPro" id="IPR020094">
    <property type="entry name" value="TruA/RsuA/RluB/E/F_N"/>
</dbReference>
<dbReference type="Proteomes" id="UP000005222">
    <property type="component" value="Chromosome K"/>
</dbReference>
<evidence type="ECO:0000256" key="2">
    <source>
        <dbReference type="ARBA" id="ARBA00001832"/>
    </source>
</evidence>
<keyword evidence="7" id="KW-0819">tRNA processing</keyword>
<comment type="catalytic activity">
    <reaction evidence="10">
        <text>a uridine in tRNA = a pseudouridine in tRNA</text>
        <dbReference type="Rhea" id="RHEA:54572"/>
        <dbReference type="Rhea" id="RHEA-COMP:13339"/>
        <dbReference type="Rhea" id="RHEA-COMP:13934"/>
        <dbReference type="ChEBI" id="CHEBI:65314"/>
        <dbReference type="ChEBI" id="CHEBI:65315"/>
    </reaction>
</comment>
<dbReference type="GO" id="GO:0031119">
    <property type="term" value="P:tRNA pseudouridine synthesis"/>
    <property type="evidence" value="ECO:0007669"/>
    <property type="project" value="InterPro"/>
</dbReference>
<dbReference type="OrthoDB" id="10256309at2759"/>
<reference evidence="19" key="1">
    <citation type="submission" date="2011-10" db="EMBL/GenBank/DDBJ databases">
        <authorList>
            <person name="Genoscope - CEA"/>
        </authorList>
    </citation>
    <scope>NUCLEOTIDE SEQUENCE</scope>
</reference>
<dbReference type="eggNOG" id="KOG2553">
    <property type="taxonomic scope" value="Eukaryota"/>
</dbReference>
<dbReference type="InParanoid" id="G8Y940"/>
<dbReference type="PANTHER" id="PTHR11142">
    <property type="entry name" value="PSEUDOURIDYLATE SYNTHASE"/>
    <property type="match status" value="1"/>
</dbReference>
<evidence type="ECO:0000313" key="19">
    <source>
        <dbReference type="EMBL" id="CCE83954.1"/>
    </source>
</evidence>
<evidence type="ECO:0000256" key="14">
    <source>
        <dbReference type="ARBA" id="ARBA00080858"/>
    </source>
</evidence>
<evidence type="ECO:0000256" key="13">
    <source>
        <dbReference type="ARBA" id="ARBA00079072"/>
    </source>
</evidence>
<dbReference type="AlphaFoldDB" id="G8Y940"/>
<accession>G8Y940</accession>
<dbReference type="NCBIfam" id="TIGR00071">
    <property type="entry name" value="hisT_truA"/>
    <property type="match status" value="1"/>
</dbReference>
<dbReference type="GO" id="GO:0006397">
    <property type="term" value="P:mRNA processing"/>
    <property type="evidence" value="ECO:0007669"/>
    <property type="project" value="UniProtKB-KW"/>
</dbReference>
<dbReference type="OMA" id="WNIDIIV"/>
<comment type="cofactor">
    <cofactor evidence="3">
        <name>Zn(2+)</name>
        <dbReference type="ChEBI" id="CHEBI:29105"/>
    </cofactor>
</comment>
<dbReference type="FunFam" id="3.30.70.660:FF:000002">
    <property type="entry name" value="tRNA pseudouridine synthase"/>
    <property type="match status" value="1"/>
</dbReference>
<evidence type="ECO:0000256" key="10">
    <source>
        <dbReference type="ARBA" id="ARBA00036943"/>
    </source>
</evidence>
<dbReference type="HOGENOM" id="CLU_021971_0_1_1"/>
<reference evidence="21" key="2">
    <citation type="journal article" date="2012" name="G3 (Bethesda)">
        <title>Pichia sorbitophila, an interspecies yeast hybrid reveals early steps of genome resolution following polyploidization.</title>
        <authorList>
            <person name="Leh Louis V."/>
            <person name="Despons L."/>
            <person name="Friedrich A."/>
            <person name="Martin T."/>
            <person name="Durrens P."/>
            <person name="Casaregola S."/>
            <person name="Neuveglise C."/>
            <person name="Fairhead C."/>
            <person name="Marck C."/>
            <person name="Cruz J.A."/>
            <person name="Straub M.L."/>
            <person name="Kugler V."/>
            <person name="Sacerdot C."/>
            <person name="Uzunov Z."/>
            <person name="Thierry A."/>
            <person name="Weiss S."/>
            <person name="Bleykasten C."/>
            <person name="De Montigny J."/>
            <person name="Jacques N."/>
            <person name="Jung P."/>
            <person name="Lemaire M."/>
            <person name="Mallet S."/>
            <person name="Morel G."/>
            <person name="Richard G.F."/>
            <person name="Sarkar A."/>
            <person name="Savel G."/>
            <person name="Schacherer J."/>
            <person name="Seret M.L."/>
            <person name="Talla E."/>
            <person name="Samson G."/>
            <person name="Jubin C."/>
            <person name="Poulain J."/>
            <person name="Vacherie B."/>
            <person name="Barbe V."/>
            <person name="Pelletier E."/>
            <person name="Sherman D.J."/>
            <person name="Westhof E."/>
            <person name="Weissenbach J."/>
            <person name="Baret P.V."/>
            <person name="Wincker P."/>
            <person name="Gaillardin C."/>
            <person name="Dujon B."/>
            <person name="Souciet J.L."/>
        </authorList>
    </citation>
    <scope>NUCLEOTIDE SEQUENCE [LARGE SCALE GENOMIC DNA]</scope>
    <source>
        <strain evidence="21">ATCC MYA-4447 / BCRC 22081 / CBS 7064 / NBRC 10061 / NRRL Y-12695</strain>
    </source>
</reference>
<dbReference type="STRING" id="559304.G8Y940"/>
<dbReference type="CDD" id="cd02568">
    <property type="entry name" value="PseudoU_synth_PUS1_PUS2"/>
    <property type="match status" value="1"/>
</dbReference>
<proteinExistence type="inferred from homology"/>
<evidence type="ECO:0000256" key="11">
    <source>
        <dbReference type="ARBA" id="ARBA00053072"/>
    </source>
</evidence>
<keyword evidence="21" id="KW-1185">Reference proteome</keyword>
<dbReference type="Pfam" id="PF01416">
    <property type="entry name" value="PseudoU_synth_1"/>
    <property type="match status" value="1"/>
</dbReference>
<dbReference type="PANTHER" id="PTHR11142:SF4">
    <property type="entry name" value="PSEUDOURIDYLATE SYNTHASE 1 HOMOLOG"/>
    <property type="match status" value="1"/>
</dbReference>
<dbReference type="InterPro" id="IPR001406">
    <property type="entry name" value="PsdUridine_synth_TruA"/>
</dbReference>
<dbReference type="EMBL" id="FO082049">
    <property type="protein sequence ID" value="CCE83954.1"/>
    <property type="molecule type" value="Genomic_DNA"/>
</dbReference>
<dbReference type="Gene3D" id="3.30.70.580">
    <property type="entry name" value="Pseudouridine synthase I, catalytic domain, N-terminal subdomain"/>
    <property type="match status" value="1"/>
</dbReference>
<dbReference type="InterPro" id="IPR020097">
    <property type="entry name" value="PsdUridine_synth_TruA_a/b_dom"/>
</dbReference>
<comment type="similarity">
    <text evidence="5">Belongs to the tRNA pseudouridine synthase TruA family.</text>
</comment>
<dbReference type="InterPro" id="IPR041708">
    <property type="entry name" value="PUS1/PUS2-like"/>
</dbReference>
<evidence type="ECO:0000259" key="18">
    <source>
        <dbReference type="Pfam" id="PF01416"/>
    </source>
</evidence>
<evidence type="ECO:0000256" key="8">
    <source>
        <dbReference type="ARBA" id="ARBA00023235"/>
    </source>
</evidence>
<organism evidence="19 21">
    <name type="scientific">Pichia sorbitophila (strain ATCC MYA-4447 / BCRC 22081 / CBS 7064 / NBRC 10061 / NRRL Y-12695)</name>
    <name type="common">Hybrid yeast</name>
    <dbReference type="NCBI Taxonomy" id="559304"/>
    <lineage>
        <taxon>Eukaryota</taxon>
        <taxon>Fungi</taxon>
        <taxon>Dikarya</taxon>
        <taxon>Ascomycota</taxon>
        <taxon>Saccharomycotina</taxon>
        <taxon>Pichiomycetes</taxon>
        <taxon>Debaryomycetaceae</taxon>
        <taxon>Millerozyma</taxon>
    </lineage>
</organism>
<evidence type="ECO:0000256" key="3">
    <source>
        <dbReference type="ARBA" id="ARBA00001947"/>
    </source>
</evidence>
<evidence type="ECO:0000256" key="16">
    <source>
        <dbReference type="PIRSR" id="PIRSR641708-2"/>
    </source>
</evidence>
<feature type="domain" description="Pseudouridine synthase I TruA alpha/beta" evidence="18">
    <location>
        <begin position="315"/>
        <end position="421"/>
    </location>
</feature>
<evidence type="ECO:0000256" key="12">
    <source>
        <dbReference type="ARBA" id="ARBA00073968"/>
    </source>
</evidence>
<evidence type="ECO:0000256" key="6">
    <source>
        <dbReference type="ARBA" id="ARBA00022664"/>
    </source>
</evidence>
<evidence type="ECO:0000313" key="21">
    <source>
        <dbReference type="Proteomes" id="UP000005222"/>
    </source>
</evidence>
<protein>
    <recommendedName>
        <fullName evidence="12">tRNA pseudouridine synthase 1</fullName>
    </recommendedName>
    <alternativeName>
        <fullName evidence="13">tRNA pseudouridylate synthase 1</fullName>
    </alternativeName>
    <alternativeName>
        <fullName evidence="14">tRNA-uridine isomerase 1</fullName>
    </alternativeName>
</protein>
<keyword evidence="6" id="KW-0507">mRNA processing</keyword>
<dbReference type="SUPFAM" id="SSF55120">
    <property type="entry name" value="Pseudouridine synthase"/>
    <property type="match status" value="1"/>
</dbReference>
<dbReference type="GO" id="GO:0005634">
    <property type="term" value="C:nucleus"/>
    <property type="evidence" value="ECO:0007669"/>
    <property type="project" value="UniProtKB-SubCell"/>
</dbReference>
<keyword evidence="8" id="KW-0413">Isomerase</keyword>
<feature type="compositionally biased region" description="Low complexity" evidence="17">
    <location>
        <begin position="513"/>
        <end position="522"/>
    </location>
</feature>
<feature type="compositionally biased region" description="Basic and acidic residues" evidence="17">
    <location>
        <begin position="263"/>
        <end position="276"/>
    </location>
</feature>
<comment type="subcellular location">
    <subcellularLocation>
        <location evidence="4">Nucleus</location>
    </subcellularLocation>
</comment>
<dbReference type="InterPro" id="IPR020103">
    <property type="entry name" value="PsdUridine_synth_cat_dom_sf"/>
</dbReference>
<dbReference type="FunFam" id="3.30.70.580:FF:000002">
    <property type="entry name" value="tRNA pseudouridine synthase"/>
    <property type="match status" value="1"/>
</dbReference>
<feature type="compositionally biased region" description="Polar residues" evidence="17">
    <location>
        <begin position="523"/>
        <end position="535"/>
    </location>
</feature>
<comment type="catalytic activity">
    <reaction evidence="2">
        <text>uridine in snRNA = pseudouridine in snRNA</text>
        <dbReference type="Rhea" id="RHEA:51124"/>
        <dbReference type="Rhea" id="RHEA-COMP:12891"/>
        <dbReference type="Rhea" id="RHEA-COMP:12892"/>
        <dbReference type="ChEBI" id="CHEBI:65314"/>
        <dbReference type="ChEBI" id="CHEBI:65315"/>
    </reaction>
</comment>
<evidence type="ECO:0000256" key="5">
    <source>
        <dbReference type="ARBA" id="ARBA00009375"/>
    </source>
</evidence>
<dbReference type="GO" id="GO:0031120">
    <property type="term" value="P:snRNA pseudouridine synthesis"/>
    <property type="evidence" value="ECO:0007669"/>
    <property type="project" value="UniProtKB-ARBA"/>
</dbReference>
<feature type="region of interest" description="Disordered" evidence="17">
    <location>
        <begin position="505"/>
        <end position="549"/>
    </location>
</feature>
<evidence type="ECO:0000313" key="20">
    <source>
        <dbReference type="EMBL" id="CCE84985.1"/>
    </source>
</evidence>
<comment type="catalytic activity">
    <reaction evidence="1">
        <text>a uridine in mRNA = a pseudouridine in mRNA</text>
        <dbReference type="Rhea" id="RHEA:56644"/>
        <dbReference type="Rhea" id="RHEA-COMP:14658"/>
        <dbReference type="Rhea" id="RHEA-COMP:14659"/>
        <dbReference type="ChEBI" id="CHEBI:65314"/>
        <dbReference type="ChEBI" id="CHEBI:65315"/>
    </reaction>
</comment>
<evidence type="ECO:0000256" key="9">
    <source>
        <dbReference type="ARBA" id="ARBA00023242"/>
    </source>
</evidence>
<evidence type="ECO:0000256" key="15">
    <source>
        <dbReference type="PIRSR" id="PIRSR641708-1"/>
    </source>
</evidence>
<gene>
    <name evidence="19" type="primary">Piso0_004551</name>
    <name evidence="19" type="ORF">GNLVRS01_PISO0K19370g</name>
    <name evidence="20" type="ORF">GNLVRS01_PISO0L19371g</name>
</gene>
<dbReference type="Proteomes" id="UP000005222">
    <property type="component" value="Chromosome L"/>
</dbReference>
<feature type="active site" description="Nucleophile" evidence="15">
    <location>
        <position position="130"/>
    </location>
</feature>
<dbReference type="InterPro" id="IPR020095">
    <property type="entry name" value="PsdUridine_synth_TruA_C"/>
</dbReference>
<feature type="region of interest" description="Disordered" evidence="17">
    <location>
        <begin position="253"/>
        <end position="276"/>
    </location>
</feature>
<feature type="binding site" evidence="16">
    <location>
        <position position="186"/>
    </location>
    <ligand>
        <name>substrate</name>
    </ligand>
</feature>
<dbReference type="GO" id="GO:0003723">
    <property type="term" value="F:RNA binding"/>
    <property type="evidence" value="ECO:0007669"/>
    <property type="project" value="InterPro"/>
</dbReference>
<evidence type="ECO:0000256" key="1">
    <source>
        <dbReference type="ARBA" id="ARBA00001166"/>
    </source>
</evidence>
<dbReference type="GO" id="GO:1990481">
    <property type="term" value="P:mRNA pseudouridine synthesis"/>
    <property type="evidence" value="ECO:0007669"/>
    <property type="project" value="TreeGrafter"/>
</dbReference>
<evidence type="ECO:0000256" key="7">
    <source>
        <dbReference type="ARBA" id="ARBA00022694"/>
    </source>
</evidence>
<dbReference type="GO" id="GO:0009982">
    <property type="term" value="F:pseudouridine synthase activity"/>
    <property type="evidence" value="ECO:0007669"/>
    <property type="project" value="InterPro"/>
</dbReference>
<evidence type="ECO:0000256" key="17">
    <source>
        <dbReference type="SAM" id="MobiDB-lite"/>
    </source>
</evidence>
<sequence>MMLSFIKGLNKINGLVPAREIRAREVAKGLRRKHKSVDRETTMMRRTEYKPRLDENGNPIPKSPRRPKKKVACMIGYCGTGYNGMQIQNNPNIETIEGDLFKAFVAAGAISPENADDLKKNGFMRAARTDKGVHAAGNVISCKLIIEDEDIIEKINAQLPDQIRVWGIERTNKSFDCRKMCSSRVYEYLLPTYSLLPPKPRSVLAELLRKEKENYPEIMRKDEEGEKWWEETLQAVFDSGISPDDLAKAQKILESSGSSGSNKAEEEGKEKTKLYDDDGNITEAGKLIKSIKSVENKRRRAYNISTERLNIFREALNQYEGAHNFHNFTLGKTFKDPSSVRYMKKLTVSDPFVIEGTEWVSIKIHGQSFMLHQIRKMIAMAALVIRTGCPLERISDCFGPIKVNIPKAPALGLLLENPVYDGYNTTLEKHGYNAIDFSKYQEEMDKFKMKYIYDKIYAEEVKENTFYGFFGFVDSFKGTSDTKEGRHVFDFLGAKFDSAALKKHDKVEEAAEAAEPTEPVEPSQTEPSGSDAVSNTEEKDDDSSTTKDN</sequence>
<name>G8Y940_PICSO</name>
<comment type="function">
    <text evidence="11">Formation of pseudouridine at positions 27 and 28 in the anticodon stem and loop of transfer RNAs; at positions 34 and 36 of intron-containing precursor tRNA(Ile) and at position 35 in the intron-containing tRNA(Tyr). Catalyzes pseudouridylation at position 44 in U2 snRNA. Also catalyzes pseudouridylation of mRNAs.</text>
</comment>
<dbReference type="EMBL" id="FO082048">
    <property type="protein sequence ID" value="CCE84985.1"/>
    <property type="molecule type" value="Genomic_DNA"/>
</dbReference>